<dbReference type="PANTHER" id="PTHR37909">
    <property type="entry name" value="S-ADENOSYL-L-METHIONINE-DEPENDENT METHYLTRANSFERASES SUPERFAMILY PROTEIN"/>
    <property type="match status" value="1"/>
</dbReference>
<dbReference type="InterPro" id="IPR029063">
    <property type="entry name" value="SAM-dependent_MTases_sf"/>
</dbReference>
<dbReference type="Gene3D" id="3.40.50.150">
    <property type="entry name" value="Vaccinia Virus protein VP39"/>
    <property type="match status" value="1"/>
</dbReference>
<dbReference type="Pfam" id="PF13578">
    <property type="entry name" value="Methyltransf_24"/>
    <property type="match status" value="1"/>
</dbReference>
<proteinExistence type="predicted"/>
<dbReference type="SUPFAM" id="SSF53335">
    <property type="entry name" value="S-adenosyl-L-methionine-dependent methyltransferases"/>
    <property type="match status" value="1"/>
</dbReference>
<dbReference type="PANTHER" id="PTHR37909:SF1">
    <property type="entry name" value="S-ADENOSYL-L-METHIONINE-DEPENDENT METHYLTRANSFERASES SUPERFAMILY PROTEIN"/>
    <property type="match status" value="1"/>
</dbReference>
<feature type="non-terminal residue" evidence="1">
    <location>
        <position position="185"/>
    </location>
</feature>
<reference evidence="1" key="1">
    <citation type="submission" date="2018-05" db="EMBL/GenBank/DDBJ databases">
        <authorList>
            <person name="Lanie J.A."/>
            <person name="Ng W.-L."/>
            <person name="Kazmierczak K.M."/>
            <person name="Andrzejewski T.M."/>
            <person name="Davidsen T.M."/>
            <person name="Wayne K.J."/>
            <person name="Tettelin H."/>
            <person name="Glass J.I."/>
            <person name="Rusch D."/>
            <person name="Podicherti R."/>
            <person name="Tsui H.-C.T."/>
            <person name="Winkler M.E."/>
        </authorList>
    </citation>
    <scope>NUCLEOTIDE SEQUENCE</scope>
</reference>
<evidence type="ECO:0008006" key="2">
    <source>
        <dbReference type="Google" id="ProtNLM"/>
    </source>
</evidence>
<organism evidence="1">
    <name type="scientific">marine metagenome</name>
    <dbReference type="NCBI Taxonomy" id="408172"/>
    <lineage>
        <taxon>unclassified sequences</taxon>
        <taxon>metagenomes</taxon>
        <taxon>ecological metagenomes</taxon>
    </lineage>
</organism>
<gene>
    <name evidence="1" type="ORF">METZ01_LOCUS516612</name>
</gene>
<dbReference type="EMBL" id="UINC01231288">
    <property type="protein sequence ID" value="SVE63758.1"/>
    <property type="molecule type" value="Genomic_DNA"/>
</dbReference>
<evidence type="ECO:0000313" key="1">
    <source>
        <dbReference type="EMBL" id="SVE63758.1"/>
    </source>
</evidence>
<protein>
    <recommendedName>
        <fullName evidence="2">Methyltransferase domain-containing protein</fullName>
    </recommendedName>
</protein>
<dbReference type="AlphaFoldDB" id="A0A383F5W1"/>
<accession>A0A383F5W1</accession>
<sequence length="185" mass="21370">MYYSATSREDFLKHVQPLVGKNSVCVEVGVEDGFFSEMILNEVNPRQLFLVDPWEVGSDKNSTEKSYKEIDNLPTAYSDERMLEKVKEKFSDQIENNKIIIKKGFSYDIVDEFPDDFFDFIYIDACHLYESVKADLKMFLPKLKAGGLMCGHDYLDKYGFGVVQAVNEFVVDNNFELITLHTIQE</sequence>
<name>A0A383F5W1_9ZZZZ</name>